<dbReference type="STRING" id="51511.ENSCSAVP00000016669"/>
<evidence type="ECO:0000313" key="2">
    <source>
        <dbReference type="Proteomes" id="UP000007875"/>
    </source>
</evidence>
<reference evidence="1" key="3">
    <citation type="submission" date="2025-09" db="UniProtKB">
        <authorList>
            <consortium name="Ensembl"/>
        </authorList>
    </citation>
    <scope>IDENTIFICATION</scope>
</reference>
<reference evidence="1" key="2">
    <citation type="submission" date="2025-08" db="UniProtKB">
        <authorList>
            <consortium name="Ensembl"/>
        </authorList>
    </citation>
    <scope>IDENTIFICATION</scope>
</reference>
<dbReference type="eggNOG" id="KOG3648">
    <property type="taxonomic scope" value="Eukaryota"/>
</dbReference>
<dbReference type="PANTHER" id="PTHR11884:SF1">
    <property type="entry name" value="GOLGI APPARATUS PROTEIN 1"/>
    <property type="match status" value="1"/>
</dbReference>
<dbReference type="InParanoid" id="H2ZGF3"/>
<keyword evidence="2" id="KW-1185">Reference proteome</keyword>
<dbReference type="PANTHER" id="PTHR11884">
    <property type="entry name" value="SELECTIN LIGAND RELATED"/>
    <property type="match status" value="1"/>
</dbReference>
<dbReference type="GeneTree" id="ENSGT00390000011262"/>
<protein>
    <recommendedName>
        <fullName evidence="3">Golgi apparatus protein 1</fullName>
    </recommendedName>
</protein>
<dbReference type="InterPro" id="IPR001893">
    <property type="entry name" value="Cys-rich_GLG1_repeat"/>
</dbReference>
<dbReference type="Ensembl" id="ENSCSAVT00000016850.1">
    <property type="protein sequence ID" value="ENSCSAVP00000016669.1"/>
    <property type="gene ID" value="ENSCSAVG00000009795.1"/>
</dbReference>
<dbReference type="InterPro" id="IPR039728">
    <property type="entry name" value="GLG1"/>
</dbReference>
<reference evidence="2" key="1">
    <citation type="submission" date="2003-08" db="EMBL/GenBank/DDBJ databases">
        <authorList>
            <person name="Birren B."/>
            <person name="Nusbaum C."/>
            <person name="Abebe A."/>
            <person name="Abouelleil A."/>
            <person name="Adekoya E."/>
            <person name="Ait-zahra M."/>
            <person name="Allen N."/>
            <person name="Allen T."/>
            <person name="An P."/>
            <person name="Anderson M."/>
            <person name="Anderson S."/>
            <person name="Arachchi H."/>
            <person name="Armbruster J."/>
            <person name="Bachantsang P."/>
            <person name="Baldwin J."/>
            <person name="Barry A."/>
            <person name="Bayul T."/>
            <person name="Blitshsteyn B."/>
            <person name="Bloom T."/>
            <person name="Blye J."/>
            <person name="Boguslavskiy L."/>
            <person name="Borowsky M."/>
            <person name="Boukhgalter B."/>
            <person name="Brunache A."/>
            <person name="Butler J."/>
            <person name="Calixte N."/>
            <person name="Calvo S."/>
            <person name="Camarata J."/>
            <person name="Campo K."/>
            <person name="Chang J."/>
            <person name="Cheshatsang Y."/>
            <person name="Citroen M."/>
            <person name="Collymore A."/>
            <person name="Considine T."/>
            <person name="Cook A."/>
            <person name="Cooke P."/>
            <person name="Corum B."/>
            <person name="Cuomo C."/>
            <person name="David R."/>
            <person name="Dawoe T."/>
            <person name="Degray S."/>
            <person name="Dodge S."/>
            <person name="Dooley K."/>
            <person name="Dorje P."/>
            <person name="Dorjee K."/>
            <person name="Dorris L."/>
            <person name="Duffey N."/>
            <person name="Dupes A."/>
            <person name="Elkins T."/>
            <person name="Engels R."/>
            <person name="Erickson J."/>
            <person name="Farina A."/>
            <person name="Faro S."/>
            <person name="Ferreira P."/>
            <person name="Fischer H."/>
            <person name="Fitzgerald M."/>
            <person name="Foley K."/>
            <person name="Gage D."/>
            <person name="Galagan J."/>
            <person name="Gearin G."/>
            <person name="Gnerre S."/>
            <person name="Gnirke A."/>
            <person name="Goyette A."/>
            <person name="Graham J."/>
            <person name="Grandbois E."/>
            <person name="Gyaltsen K."/>
            <person name="Hafez N."/>
            <person name="Hagopian D."/>
            <person name="Hagos B."/>
            <person name="Hall J."/>
            <person name="Hatcher B."/>
            <person name="Heller A."/>
            <person name="Higgins H."/>
            <person name="Honan T."/>
            <person name="Horn A."/>
            <person name="Houde N."/>
            <person name="Hughes L."/>
            <person name="Hulme W."/>
            <person name="Husby E."/>
            <person name="Iliev I."/>
            <person name="Jaffe D."/>
            <person name="Jones C."/>
            <person name="Kamal M."/>
            <person name="Kamat A."/>
            <person name="Kamvysselis M."/>
            <person name="Karlsson E."/>
            <person name="Kells C."/>
            <person name="Kieu A."/>
            <person name="Kisner P."/>
            <person name="Kodira C."/>
            <person name="Kulbokas E."/>
            <person name="Labutti K."/>
            <person name="Lama D."/>
            <person name="Landers T."/>
            <person name="Leger J."/>
            <person name="Levine S."/>
            <person name="Lewis D."/>
            <person name="Lewis T."/>
            <person name="Lindblad-toh K."/>
            <person name="Liu X."/>
            <person name="Lokyitsang T."/>
            <person name="Lokyitsang Y."/>
            <person name="Lucien O."/>
            <person name="Lui A."/>
            <person name="Ma L.J."/>
            <person name="Mabbitt R."/>
            <person name="Macdonald J."/>
            <person name="Maclean C."/>
            <person name="Major J."/>
            <person name="Manning J."/>
            <person name="Marabella R."/>
            <person name="Maru K."/>
            <person name="Matthews C."/>
            <person name="Mauceli E."/>
            <person name="Mccarthy M."/>
            <person name="Mcdonough S."/>
            <person name="Mcghee T."/>
            <person name="Meldrim J."/>
            <person name="Meneus L."/>
            <person name="Mesirov J."/>
            <person name="Mihalev A."/>
            <person name="Mihova T."/>
            <person name="Mikkelsen T."/>
            <person name="Mlenga V."/>
            <person name="Moru K."/>
            <person name="Mozes J."/>
            <person name="Mulrain L."/>
            <person name="Munson G."/>
            <person name="Naylor J."/>
            <person name="Newes C."/>
            <person name="Nguyen C."/>
            <person name="Nguyen N."/>
            <person name="Nguyen T."/>
            <person name="Nicol R."/>
            <person name="Nielsen C."/>
            <person name="Nizzari M."/>
            <person name="Norbu C."/>
            <person name="Norbu N."/>
            <person name="O'donnell P."/>
            <person name="Okoawo O."/>
            <person name="O'leary S."/>
            <person name="Omotosho B."/>
            <person name="O'neill K."/>
            <person name="Osman S."/>
            <person name="Parker S."/>
            <person name="Perrin D."/>
            <person name="Phunkhang P."/>
            <person name="Piqani B."/>
            <person name="Purcell S."/>
            <person name="Rachupka T."/>
            <person name="Ramasamy U."/>
            <person name="Rameau R."/>
            <person name="Ray V."/>
            <person name="Raymond C."/>
            <person name="Retta R."/>
            <person name="Richardson S."/>
            <person name="Rise C."/>
            <person name="Rodriguez J."/>
            <person name="Rogers J."/>
            <person name="Rogov P."/>
            <person name="Rutman M."/>
            <person name="Schupbach R."/>
            <person name="Seaman C."/>
            <person name="Settipalli S."/>
            <person name="Sharpe T."/>
            <person name="Sheridan J."/>
            <person name="Sherpa N."/>
            <person name="Shi J."/>
            <person name="Smirnov S."/>
            <person name="Smith C."/>
            <person name="Sougnez C."/>
            <person name="Spencer B."/>
            <person name="Stalker J."/>
            <person name="Stange-thomann N."/>
            <person name="Stavropoulos S."/>
            <person name="Stetson K."/>
            <person name="Stone C."/>
            <person name="Stone S."/>
            <person name="Stubbs M."/>
            <person name="Talamas J."/>
            <person name="Tchuinga P."/>
            <person name="Tenzing P."/>
            <person name="Tesfaye S."/>
            <person name="Theodore J."/>
            <person name="Thoulutsang Y."/>
            <person name="Topham K."/>
            <person name="Towey S."/>
            <person name="Tsamla T."/>
            <person name="Tsomo N."/>
            <person name="Vallee D."/>
            <person name="Vassiliev H."/>
            <person name="Venkataraman V."/>
            <person name="Vinson J."/>
            <person name="Vo A."/>
            <person name="Wade C."/>
            <person name="Wang S."/>
            <person name="Wangchuk T."/>
            <person name="Wangdi T."/>
            <person name="Whittaker C."/>
            <person name="Wilkinson J."/>
            <person name="Wu Y."/>
            <person name="Wyman D."/>
            <person name="Yadav S."/>
            <person name="Yang S."/>
            <person name="Yang X."/>
            <person name="Yeager S."/>
            <person name="Yee E."/>
            <person name="Young G."/>
            <person name="Zainoun J."/>
            <person name="Zembeck L."/>
            <person name="Zimmer A."/>
            <person name="Zody M."/>
            <person name="Lander E."/>
        </authorList>
    </citation>
    <scope>NUCLEOTIDE SEQUENCE [LARGE SCALE GENOMIC DNA]</scope>
</reference>
<organism evidence="1 2">
    <name type="scientific">Ciona savignyi</name>
    <name type="common">Pacific transparent sea squirt</name>
    <dbReference type="NCBI Taxonomy" id="51511"/>
    <lineage>
        <taxon>Eukaryota</taxon>
        <taxon>Metazoa</taxon>
        <taxon>Chordata</taxon>
        <taxon>Tunicata</taxon>
        <taxon>Ascidiacea</taxon>
        <taxon>Phlebobranchia</taxon>
        <taxon>Cionidae</taxon>
        <taxon>Ciona</taxon>
    </lineage>
</organism>
<dbReference type="HOGENOM" id="CLU_1521172_0_0_1"/>
<name>H2ZGF3_CIOSA</name>
<accession>H2ZGF3</accession>
<dbReference type="AlphaFoldDB" id="H2ZGF3"/>
<dbReference type="GO" id="GO:0017134">
    <property type="term" value="F:fibroblast growth factor binding"/>
    <property type="evidence" value="ECO:0007669"/>
    <property type="project" value="TreeGrafter"/>
</dbReference>
<dbReference type="Pfam" id="PF00839">
    <property type="entry name" value="Cys_rich_FGFR"/>
    <property type="match status" value="2"/>
</dbReference>
<proteinExistence type="predicted"/>
<sequence>MYCPQTTARDNLSILTCLSNRQDDDLSTDCHHYIWQYKLNITKNPKFDSIARQSCKSALEVHKECVDPDPTSGKVISCLLDFKDQIKARSCVHFLDKISVIVFGDFRLICDFIQNCHDEISSNQCGRVDSTTQTDISVPHSQGQVVACLEEKLADGIEMSEKCQHQIIRLSELSADD</sequence>
<evidence type="ECO:0008006" key="3">
    <source>
        <dbReference type="Google" id="ProtNLM"/>
    </source>
</evidence>
<dbReference type="Proteomes" id="UP000007875">
    <property type="component" value="Unassembled WGS sequence"/>
</dbReference>
<dbReference type="GO" id="GO:0000139">
    <property type="term" value="C:Golgi membrane"/>
    <property type="evidence" value="ECO:0007669"/>
    <property type="project" value="TreeGrafter"/>
</dbReference>
<evidence type="ECO:0000313" key="1">
    <source>
        <dbReference type="Ensembl" id="ENSCSAVP00000016669.1"/>
    </source>
</evidence>